<dbReference type="EMBL" id="CAMAPF010000921">
    <property type="protein sequence ID" value="CAH9121470.1"/>
    <property type="molecule type" value="Genomic_DNA"/>
</dbReference>
<name>A0AAV0EDZ4_9ASTE</name>
<dbReference type="Proteomes" id="UP001152523">
    <property type="component" value="Unassembled WGS sequence"/>
</dbReference>
<comment type="caution">
    <text evidence="2">The sequence shown here is derived from an EMBL/GenBank/DDBJ whole genome shotgun (WGS) entry which is preliminary data.</text>
</comment>
<protein>
    <submittedName>
        <fullName evidence="2">Uncharacterized protein</fullName>
    </submittedName>
</protein>
<feature type="region of interest" description="Disordered" evidence="1">
    <location>
        <begin position="87"/>
        <end position="118"/>
    </location>
</feature>
<feature type="compositionally biased region" description="Acidic residues" evidence="1">
    <location>
        <begin position="95"/>
        <end position="118"/>
    </location>
</feature>
<evidence type="ECO:0000313" key="3">
    <source>
        <dbReference type="Proteomes" id="UP001152523"/>
    </source>
</evidence>
<evidence type="ECO:0000313" key="2">
    <source>
        <dbReference type="EMBL" id="CAH9121470.1"/>
    </source>
</evidence>
<accession>A0AAV0EDZ4</accession>
<keyword evidence="3" id="KW-1185">Reference proteome</keyword>
<evidence type="ECO:0000256" key="1">
    <source>
        <dbReference type="SAM" id="MobiDB-lite"/>
    </source>
</evidence>
<gene>
    <name evidence="2" type="ORF">CEPIT_LOCUS23724</name>
</gene>
<dbReference type="AlphaFoldDB" id="A0AAV0EDZ4"/>
<reference evidence="2" key="1">
    <citation type="submission" date="2022-07" db="EMBL/GenBank/DDBJ databases">
        <authorList>
            <person name="Macas J."/>
            <person name="Novak P."/>
            <person name="Neumann P."/>
        </authorList>
    </citation>
    <scope>NUCLEOTIDE SEQUENCE</scope>
</reference>
<sequence length="195" mass="21937">MKFPLNVGNYMLMPLVDELAVTNMWLILQMEGMFTLEIYIEESICDASATPSTSNVGVSRHGVNAGNSSNVAVLDMIVEEEERYLHNGASRVDDQGNDDDLDDNINDDDMTESNEDVGDTVTATAPSSHFTRIYDLPSAFHDAWMSGSGMKRFTTEGEFEVGQQFDNKEQLINMVSLYSIKRNQFYRVLESDKHK</sequence>
<organism evidence="2 3">
    <name type="scientific">Cuscuta epithymum</name>
    <dbReference type="NCBI Taxonomy" id="186058"/>
    <lineage>
        <taxon>Eukaryota</taxon>
        <taxon>Viridiplantae</taxon>
        <taxon>Streptophyta</taxon>
        <taxon>Embryophyta</taxon>
        <taxon>Tracheophyta</taxon>
        <taxon>Spermatophyta</taxon>
        <taxon>Magnoliopsida</taxon>
        <taxon>eudicotyledons</taxon>
        <taxon>Gunneridae</taxon>
        <taxon>Pentapetalae</taxon>
        <taxon>asterids</taxon>
        <taxon>lamiids</taxon>
        <taxon>Solanales</taxon>
        <taxon>Convolvulaceae</taxon>
        <taxon>Cuscuteae</taxon>
        <taxon>Cuscuta</taxon>
        <taxon>Cuscuta subgen. Cuscuta</taxon>
    </lineage>
</organism>
<proteinExistence type="predicted"/>